<reference evidence="2" key="1">
    <citation type="journal article" date="2017" name="Genome Biol.">
        <title>Comparative genomics reveals high biological diversity and specific adaptations in the industrially and medically important fungal genus Aspergillus.</title>
        <authorList>
            <person name="de Vries R.P."/>
            <person name="Riley R."/>
            <person name="Wiebenga A."/>
            <person name="Aguilar-Osorio G."/>
            <person name="Amillis S."/>
            <person name="Uchima C.A."/>
            <person name="Anderluh G."/>
            <person name="Asadollahi M."/>
            <person name="Askin M."/>
            <person name="Barry K."/>
            <person name="Battaglia E."/>
            <person name="Bayram O."/>
            <person name="Benocci T."/>
            <person name="Braus-Stromeyer S.A."/>
            <person name="Caldana C."/>
            <person name="Canovas D."/>
            <person name="Cerqueira G.C."/>
            <person name="Chen F."/>
            <person name="Chen W."/>
            <person name="Choi C."/>
            <person name="Clum A."/>
            <person name="Dos Santos R.A."/>
            <person name="Damasio A.R."/>
            <person name="Diallinas G."/>
            <person name="Emri T."/>
            <person name="Fekete E."/>
            <person name="Flipphi M."/>
            <person name="Freyberg S."/>
            <person name="Gallo A."/>
            <person name="Gournas C."/>
            <person name="Habgood R."/>
            <person name="Hainaut M."/>
            <person name="Harispe M.L."/>
            <person name="Henrissat B."/>
            <person name="Hilden K.S."/>
            <person name="Hope R."/>
            <person name="Hossain A."/>
            <person name="Karabika E."/>
            <person name="Karaffa L."/>
            <person name="Karanyi Z."/>
            <person name="Krasevec N."/>
            <person name="Kuo A."/>
            <person name="Kusch H."/>
            <person name="LaButti K."/>
            <person name="Lagendijk E.L."/>
            <person name="Lapidus A."/>
            <person name="Levasseur A."/>
            <person name="Lindquist E."/>
            <person name="Lipzen A."/>
            <person name="Logrieco A.F."/>
            <person name="MacCabe A."/>
            <person name="Maekelae M.R."/>
            <person name="Malavazi I."/>
            <person name="Melin P."/>
            <person name="Meyer V."/>
            <person name="Mielnichuk N."/>
            <person name="Miskei M."/>
            <person name="Molnar A.P."/>
            <person name="Mule G."/>
            <person name="Ngan C.Y."/>
            <person name="Orejas M."/>
            <person name="Orosz E."/>
            <person name="Ouedraogo J.P."/>
            <person name="Overkamp K.M."/>
            <person name="Park H.-S."/>
            <person name="Perrone G."/>
            <person name="Piumi F."/>
            <person name="Punt P.J."/>
            <person name="Ram A.F."/>
            <person name="Ramon A."/>
            <person name="Rauscher S."/>
            <person name="Record E."/>
            <person name="Riano-Pachon D.M."/>
            <person name="Robert V."/>
            <person name="Roehrig J."/>
            <person name="Ruller R."/>
            <person name="Salamov A."/>
            <person name="Salih N.S."/>
            <person name="Samson R.A."/>
            <person name="Sandor E."/>
            <person name="Sanguinetti M."/>
            <person name="Schuetze T."/>
            <person name="Sepcic K."/>
            <person name="Shelest E."/>
            <person name="Sherlock G."/>
            <person name="Sophianopoulou V."/>
            <person name="Squina F.M."/>
            <person name="Sun H."/>
            <person name="Susca A."/>
            <person name="Todd R.B."/>
            <person name="Tsang A."/>
            <person name="Unkles S.E."/>
            <person name="van de Wiele N."/>
            <person name="van Rossen-Uffink D."/>
            <person name="Oliveira J.V."/>
            <person name="Vesth T.C."/>
            <person name="Visser J."/>
            <person name="Yu J.-H."/>
            <person name="Zhou M."/>
            <person name="Andersen M.R."/>
            <person name="Archer D.B."/>
            <person name="Baker S.E."/>
            <person name="Benoit I."/>
            <person name="Brakhage A.A."/>
            <person name="Braus G.H."/>
            <person name="Fischer R."/>
            <person name="Frisvad J.C."/>
            <person name="Goldman G.H."/>
            <person name="Houbraken J."/>
            <person name="Oakley B."/>
            <person name="Pocsi I."/>
            <person name="Scazzocchio C."/>
            <person name="Seiboth B."/>
            <person name="vanKuyk P.A."/>
            <person name="Wortman J."/>
            <person name="Dyer P.S."/>
            <person name="Grigoriev I.V."/>
        </authorList>
    </citation>
    <scope>NUCLEOTIDE SEQUENCE [LARGE SCALE GENOMIC DNA]</scope>
    <source>
        <strain evidence="2">CBS 593.65</strain>
    </source>
</reference>
<accession>A0A1L9TD07</accession>
<dbReference type="VEuPathDB" id="FungiDB:ASPSYDRAFT_90586"/>
<proteinExistence type="predicted"/>
<dbReference type="STRING" id="1036612.A0A1L9TD07"/>
<evidence type="ECO:0000313" key="1">
    <source>
        <dbReference type="EMBL" id="OJJ57291.1"/>
    </source>
</evidence>
<name>A0A1L9TD07_9EURO</name>
<dbReference type="Proteomes" id="UP000184356">
    <property type="component" value="Unassembled WGS sequence"/>
</dbReference>
<evidence type="ECO:0000313" key="2">
    <source>
        <dbReference type="Proteomes" id="UP000184356"/>
    </source>
</evidence>
<dbReference type="GeneID" id="63768429"/>
<keyword evidence="2" id="KW-1185">Reference proteome</keyword>
<dbReference type="OrthoDB" id="5364250at2759"/>
<organism evidence="1 2">
    <name type="scientific">Aspergillus sydowii CBS 593.65</name>
    <dbReference type="NCBI Taxonomy" id="1036612"/>
    <lineage>
        <taxon>Eukaryota</taxon>
        <taxon>Fungi</taxon>
        <taxon>Dikarya</taxon>
        <taxon>Ascomycota</taxon>
        <taxon>Pezizomycotina</taxon>
        <taxon>Eurotiomycetes</taxon>
        <taxon>Eurotiomycetidae</taxon>
        <taxon>Eurotiales</taxon>
        <taxon>Aspergillaceae</taxon>
        <taxon>Aspergillus</taxon>
        <taxon>Aspergillus subgen. Nidulantes</taxon>
    </lineage>
</organism>
<dbReference type="RefSeq" id="XP_040701097.1">
    <property type="nucleotide sequence ID" value="XM_040852356.1"/>
</dbReference>
<sequence>MWAITSINSHFTLWCSDGRPIDEVRGGSGESTRIIVDQLGFLDITQLNVRAEAEYVLIDADLNSMEVQGSPYGVDANGERLYHNVTDGQEEAPVSLCLGISADSTFTLHVESNVGEHSNSVNGTLKPLPQISAADVAYLDSMIASNIIPYAESKEYPGKSHDEIRVLGERLFPFTPHSFQLAMVIYDWTTPSFARMVFWDMFRYSGLVLEGTTPIDYPGLARAIWTSNWGSYTSQNADFMASLLMKPAWSQLEVQLQLLNVRQKVKKAVEVENRLLAAAMRSLPRTSILSTPQLFSGQIDMDHLDMDSFGIEFAECPANNGPIQQPLKDSLETALYTYLVQGKSITTKVTWSFTDNLQDAMHYSNGIVLVLNPSYESRVWETASYVTPLSNDPKKIEYTTSPESRFLIQSVEEANYRDRKLLVLTLQPILYSAGTRLQSQRNHDIEEVLPPRLEKGDVVDLIEMCTHSPAIPHTVGNNSGRRCSCITV</sequence>
<dbReference type="EMBL" id="KV878588">
    <property type="protein sequence ID" value="OJJ57291.1"/>
    <property type="molecule type" value="Genomic_DNA"/>
</dbReference>
<dbReference type="AlphaFoldDB" id="A0A1L9TD07"/>
<gene>
    <name evidence="1" type="ORF">ASPSYDRAFT_90586</name>
</gene>
<protein>
    <submittedName>
        <fullName evidence="1">Uncharacterized protein</fullName>
    </submittedName>
</protein>